<dbReference type="Proteomes" id="UP000006038">
    <property type="component" value="Chromosome 1"/>
</dbReference>
<keyword evidence="1" id="KW-1133">Transmembrane helix</keyword>
<dbReference type="AlphaFoldDB" id="J3KXL3"/>
<accession>J3KXL3</accession>
<name>J3KXL3_ORYBR</name>
<reference evidence="2" key="2">
    <citation type="submission" date="2013-04" db="UniProtKB">
        <authorList>
            <consortium name="EnsemblPlants"/>
        </authorList>
    </citation>
    <scope>IDENTIFICATION</scope>
</reference>
<sequence length="174" mass="19142">MATVAVDVGVDAVGALISEYDGLALELVAFSIAVVVLRYAAVLYANHLFDSLSELQAAWHPSQLVLSTFSCSVPRHFDTAQTGGLCANPQNESAEPETEGGKLGRGCTIHCFSLRKRSDFDREKVNIWGQVQKKGVLTLTFSIKSLHIAQDCECFSYYCSTSNMPYRPLFVWLI</sequence>
<keyword evidence="1" id="KW-0812">Transmembrane</keyword>
<evidence type="ECO:0000313" key="3">
    <source>
        <dbReference type="Proteomes" id="UP000006038"/>
    </source>
</evidence>
<organism evidence="2">
    <name type="scientific">Oryza brachyantha</name>
    <name type="common">malo sina</name>
    <dbReference type="NCBI Taxonomy" id="4533"/>
    <lineage>
        <taxon>Eukaryota</taxon>
        <taxon>Viridiplantae</taxon>
        <taxon>Streptophyta</taxon>
        <taxon>Embryophyta</taxon>
        <taxon>Tracheophyta</taxon>
        <taxon>Spermatophyta</taxon>
        <taxon>Magnoliopsida</taxon>
        <taxon>Liliopsida</taxon>
        <taxon>Poales</taxon>
        <taxon>Poaceae</taxon>
        <taxon>BOP clade</taxon>
        <taxon>Oryzoideae</taxon>
        <taxon>Oryzeae</taxon>
        <taxon>Oryzinae</taxon>
        <taxon>Oryza</taxon>
    </lineage>
</organism>
<keyword evidence="3" id="KW-1185">Reference proteome</keyword>
<dbReference type="EnsemblPlants" id="OB01G17190.1">
    <property type="protein sequence ID" value="OB01G17190.1"/>
    <property type="gene ID" value="OB01G17190"/>
</dbReference>
<protein>
    <submittedName>
        <fullName evidence="2">Uncharacterized protein</fullName>
    </submittedName>
</protein>
<feature type="transmembrane region" description="Helical" evidence="1">
    <location>
        <begin position="23"/>
        <end position="45"/>
    </location>
</feature>
<dbReference type="Gramene" id="OB01G17190.1">
    <property type="protein sequence ID" value="OB01G17190.1"/>
    <property type="gene ID" value="OB01G17190"/>
</dbReference>
<proteinExistence type="predicted"/>
<keyword evidence="1" id="KW-0472">Membrane</keyword>
<dbReference type="HOGENOM" id="CLU_1542425_0_0_1"/>
<reference evidence="2" key="1">
    <citation type="journal article" date="2013" name="Nat. Commun.">
        <title>Whole-genome sequencing of Oryza brachyantha reveals mechanisms underlying Oryza genome evolution.</title>
        <authorList>
            <person name="Chen J."/>
            <person name="Huang Q."/>
            <person name="Gao D."/>
            <person name="Wang J."/>
            <person name="Lang Y."/>
            <person name="Liu T."/>
            <person name="Li B."/>
            <person name="Bai Z."/>
            <person name="Luis Goicoechea J."/>
            <person name="Liang C."/>
            <person name="Chen C."/>
            <person name="Zhang W."/>
            <person name="Sun S."/>
            <person name="Liao Y."/>
            <person name="Zhang X."/>
            <person name="Yang L."/>
            <person name="Song C."/>
            <person name="Wang M."/>
            <person name="Shi J."/>
            <person name="Liu G."/>
            <person name="Liu J."/>
            <person name="Zhou H."/>
            <person name="Zhou W."/>
            <person name="Yu Q."/>
            <person name="An N."/>
            <person name="Chen Y."/>
            <person name="Cai Q."/>
            <person name="Wang B."/>
            <person name="Liu B."/>
            <person name="Min J."/>
            <person name="Huang Y."/>
            <person name="Wu H."/>
            <person name="Li Z."/>
            <person name="Zhang Y."/>
            <person name="Yin Y."/>
            <person name="Song W."/>
            <person name="Jiang J."/>
            <person name="Jackson S.A."/>
            <person name="Wing R.A."/>
            <person name="Wang J."/>
            <person name="Chen M."/>
        </authorList>
    </citation>
    <scope>NUCLEOTIDE SEQUENCE [LARGE SCALE GENOMIC DNA]</scope>
    <source>
        <strain evidence="2">cv. IRGC 101232</strain>
    </source>
</reference>
<evidence type="ECO:0000313" key="2">
    <source>
        <dbReference type="EnsemblPlants" id="OB01G17190.1"/>
    </source>
</evidence>
<evidence type="ECO:0000256" key="1">
    <source>
        <dbReference type="SAM" id="Phobius"/>
    </source>
</evidence>